<name>A0ABR5JAY0_9ACTN</name>
<protein>
    <recommendedName>
        <fullName evidence="2">DUF6314 domain-containing protein</fullName>
    </recommendedName>
</protein>
<feature type="compositionally biased region" description="Gly residues" evidence="1">
    <location>
        <begin position="63"/>
        <end position="77"/>
    </location>
</feature>
<evidence type="ECO:0000256" key="1">
    <source>
        <dbReference type="SAM" id="MobiDB-lite"/>
    </source>
</evidence>
<gene>
    <name evidence="3" type="ORF">ADK38_09850</name>
</gene>
<feature type="region of interest" description="Disordered" evidence="1">
    <location>
        <begin position="57"/>
        <end position="77"/>
    </location>
</feature>
<dbReference type="Proteomes" id="UP000037020">
    <property type="component" value="Unassembled WGS sequence"/>
</dbReference>
<keyword evidence="4" id="KW-1185">Reference proteome</keyword>
<dbReference type="EMBL" id="LGUT01000830">
    <property type="protein sequence ID" value="KOG90236.1"/>
    <property type="molecule type" value="Genomic_DNA"/>
</dbReference>
<dbReference type="InterPro" id="IPR045632">
    <property type="entry name" value="DUF6314"/>
</dbReference>
<dbReference type="Pfam" id="PF19834">
    <property type="entry name" value="DUF6314"/>
    <property type="match status" value="1"/>
</dbReference>
<organism evidence="3 4">
    <name type="scientific">Streptomyces varsoviensis</name>
    <dbReference type="NCBI Taxonomy" id="67373"/>
    <lineage>
        <taxon>Bacteria</taxon>
        <taxon>Bacillati</taxon>
        <taxon>Actinomycetota</taxon>
        <taxon>Actinomycetes</taxon>
        <taxon>Kitasatosporales</taxon>
        <taxon>Streptomycetaceae</taxon>
        <taxon>Streptomyces</taxon>
    </lineage>
</organism>
<evidence type="ECO:0000259" key="2">
    <source>
        <dbReference type="Pfam" id="PF19834"/>
    </source>
</evidence>
<feature type="domain" description="DUF6314" evidence="2">
    <location>
        <begin position="28"/>
        <end position="177"/>
    </location>
</feature>
<sequence length="186" mass="19588">MSSVAPPPTPAGRPPAGRHPVSDVAAYLSGVWTVERELYDLSAGASGRFHGTAVFRREDEGGEGGGGGSGGPAEAPAGGGVLLHVEEGELTWGGAVTPAGRTLRLLPRPDGTAEVTFADGRAFHDLDLRTGGWTARHPCVDDLYEGEFTVVSPDEWRVSWRVGGPAKDQLLRSVYRRRGPDGHGRP</sequence>
<proteinExistence type="predicted"/>
<feature type="region of interest" description="Disordered" evidence="1">
    <location>
        <begin position="1"/>
        <end position="20"/>
    </location>
</feature>
<accession>A0ABR5JAY0</accession>
<feature type="compositionally biased region" description="Pro residues" evidence="1">
    <location>
        <begin position="1"/>
        <end position="13"/>
    </location>
</feature>
<dbReference type="RefSeq" id="WP_048832262.1">
    <property type="nucleotide sequence ID" value="NZ_JBIRHZ010000004.1"/>
</dbReference>
<comment type="caution">
    <text evidence="3">The sequence shown here is derived from an EMBL/GenBank/DDBJ whole genome shotgun (WGS) entry which is preliminary data.</text>
</comment>
<evidence type="ECO:0000313" key="4">
    <source>
        <dbReference type="Proteomes" id="UP000037020"/>
    </source>
</evidence>
<evidence type="ECO:0000313" key="3">
    <source>
        <dbReference type="EMBL" id="KOG90236.1"/>
    </source>
</evidence>
<reference evidence="3 4" key="1">
    <citation type="submission" date="2015-07" db="EMBL/GenBank/DDBJ databases">
        <authorList>
            <person name="Ju K.-S."/>
            <person name="Doroghazi J.R."/>
            <person name="Metcalf W.W."/>
        </authorList>
    </citation>
    <scope>NUCLEOTIDE SEQUENCE [LARGE SCALE GENOMIC DNA]</scope>
    <source>
        <strain evidence="3 4">NRRL B-3589</strain>
    </source>
</reference>